<dbReference type="EMBL" id="SLXE01000010">
    <property type="protein sequence ID" value="TCP06834.1"/>
    <property type="molecule type" value="Genomic_DNA"/>
</dbReference>
<keyword evidence="1" id="KW-0732">Signal</keyword>
<dbReference type="Gene3D" id="3.10.450.40">
    <property type="match status" value="2"/>
</dbReference>
<organism evidence="4 6">
    <name type="scientific">Uruburuella suis</name>
    <dbReference type="NCBI Taxonomy" id="252130"/>
    <lineage>
        <taxon>Bacteria</taxon>
        <taxon>Pseudomonadati</taxon>
        <taxon>Pseudomonadota</taxon>
        <taxon>Betaproteobacteria</taxon>
        <taxon>Neisseriales</taxon>
        <taxon>Neisseriaceae</taxon>
        <taxon>Uruburuella</taxon>
    </lineage>
</organism>
<feature type="domain" description="PepSY" evidence="2">
    <location>
        <begin position="47"/>
        <end position="104"/>
    </location>
</feature>
<proteinExistence type="predicted"/>
<dbReference type="Proteomes" id="UP000294721">
    <property type="component" value="Unassembled WGS sequence"/>
</dbReference>
<dbReference type="InterPro" id="IPR025711">
    <property type="entry name" value="PepSY"/>
</dbReference>
<dbReference type="Proteomes" id="UP000829756">
    <property type="component" value="Chromosome"/>
</dbReference>
<keyword evidence="5" id="KW-1185">Reference proteome</keyword>
<feature type="chain" id="PRO_5042120604" evidence="1">
    <location>
        <begin position="27"/>
        <end position="181"/>
    </location>
</feature>
<reference evidence="3 5" key="1">
    <citation type="submission" date="2019-03" db="EMBL/GenBank/DDBJ databases">
        <title>Genomic Encyclopedia of Type Strains, Phase IV (KMG-IV): sequencing the most valuable type-strain genomes for metagenomic binning, comparative biology and taxonomic classification.</title>
        <authorList>
            <person name="Goeker M."/>
        </authorList>
    </citation>
    <scope>NUCLEOTIDE SEQUENCE [LARGE SCALE GENOMIC DNA]</scope>
    <source>
        <strain evidence="3 5">DSM 17474</strain>
    </source>
</reference>
<evidence type="ECO:0000313" key="4">
    <source>
        <dbReference type="EMBL" id="UOO80164.1"/>
    </source>
</evidence>
<dbReference type="Pfam" id="PF03413">
    <property type="entry name" value="PepSY"/>
    <property type="match status" value="2"/>
</dbReference>
<evidence type="ECO:0000256" key="1">
    <source>
        <dbReference type="SAM" id="SignalP"/>
    </source>
</evidence>
<protein>
    <submittedName>
        <fullName evidence="3">Membrane protein YkoI</fullName>
    </submittedName>
    <submittedName>
        <fullName evidence="4">PepSY domain-containing protein</fullName>
    </submittedName>
</protein>
<evidence type="ECO:0000313" key="6">
    <source>
        <dbReference type="Proteomes" id="UP000829756"/>
    </source>
</evidence>
<name>A0AAE9GWB7_9NEIS</name>
<reference evidence="4" key="2">
    <citation type="submission" date="2021-12" db="EMBL/GenBank/DDBJ databases">
        <authorList>
            <person name="Veyrier F.J."/>
        </authorList>
    </citation>
    <scope>NUCLEOTIDE SEQUENCE</scope>
    <source>
        <strain evidence="4">1258/02</strain>
    </source>
</reference>
<feature type="signal peptide" evidence="1">
    <location>
        <begin position="1"/>
        <end position="26"/>
    </location>
</feature>
<sequence length="181" mass="18532">MKTRNHTVTAIIAAFVLAATGGAALAATGSDTSSEAGRAALAVAQAKISPAQAIAAAEAKAGGKATGIDLKHKNGATYYKVETRQGNQEHKLEIDAQSGQVLNSKTKTEKDAPPQAKISLQQAIAAAEAKVGGKAIEADLEHEKGSVVYDVEVLAANGTKHDVKVNADNGQVISSKVDHPD</sequence>
<dbReference type="RefSeq" id="WP_132953636.1">
    <property type="nucleotide sequence ID" value="NZ_CP091507.1"/>
</dbReference>
<dbReference type="EMBL" id="CP091507">
    <property type="protein sequence ID" value="UOO80164.1"/>
    <property type="molecule type" value="Genomic_DNA"/>
</dbReference>
<evidence type="ECO:0000259" key="2">
    <source>
        <dbReference type="Pfam" id="PF03413"/>
    </source>
</evidence>
<evidence type="ECO:0000313" key="5">
    <source>
        <dbReference type="Proteomes" id="UP000294721"/>
    </source>
</evidence>
<dbReference type="KEGG" id="usu:LVJ78_03905"/>
<accession>A0AAE9GWB7</accession>
<gene>
    <name evidence="3" type="ORF">EV680_11016</name>
    <name evidence="4" type="ORF">LVJ78_03905</name>
</gene>
<feature type="domain" description="PepSY" evidence="2">
    <location>
        <begin position="117"/>
        <end position="175"/>
    </location>
</feature>
<evidence type="ECO:0000313" key="3">
    <source>
        <dbReference type="EMBL" id="TCP06834.1"/>
    </source>
</evidence>
<reference evidence="4" key="3">
    <citation type="journal article" date="2022" name="Res Sq">
        <title>Evolution of multicellular longitudinally dividing oral cavity symbionts (Neisseriaceae).</title>
        <authorList>
            <person name="Nyongesa S."/>
            <person name="Weber P."/>
            <person name="Bernet E."/>
            <person name="Pullido F."/>
            <person name="Nieckarz M."/>
            <person name="Delaby M."/>
            <person name="Nieves C."/>
            <person name="Viehboeck T."/>
            <person name="Krause N."/>
            <person name="Rivera-Millot A."/>
            <person name="Nakamura A."/>
            <person name="Vischer N."/>
            <person name="VanNieuwenhze M."/>
            <person name="Brun Y."/>
            <person name="Cava F."/>
            <person name="Bulgheresi S."/>
            <person name="Veyrier F."/>
        </authorList>
    </citation>
    <scope>NUCLEOTIDE SEQUENCE</scope>
    <source>
        <strain evidence="4">1258/02</strain>
    </source>
</reference>
<dbReference type="AlphaFoldDB" id="A0AAE9GWB7"/>